<feature type="transmembrane region" description="Helical" evidence="6">
    <location>
        <begin position="427"/>
        <end position="457"/>
    </location>
</feature>
<keyword evidence="4 6" id="KW-1133">Transmembrane helix</keyword>
<evidence type="ECO:0000259" key="9">
    <source>
        <dbReference type="Pfam" id="PF11412"/>
    </source>
</evidence>
<evidence type="ECO:0000256" key="3">
    <source>
        <dbReference type="ARBA" id="ARBA00022748"/>
    </source>
</evidence>
<dbReference type="CDD" id="cd02953">
    <property type="entry name" value="DsbDgamma"/>
    <property type="match status" value="1"/>
</dbReference>
<evidence type="ECO:0000256" key="7">
    <source>
        <dbReference type="SAM" id="SignalP"/>
    </source>
</evidence>
<evidence type="ECO:0000256" key="5">
    <source>
        <dbReference type="ARBA" id="ARBA00023136"/>
    </source>
</evidence>
<dbReference type="InterPro" id="IPR003834">
    <property type="entry name" value="Cyt_c_assmbl_TM_dom"/>
</dbReference>
<dbReference type="Proteomes" id="UP000032427">
    <property type="component" value="Chromosome 2"/>
</dbReference>
<reference evidence="11" key="1">
    <citation type="submission" date="2014-09" db="EMBL/GenBank/DDBJ databases">
        <authorList>
            <person name="Hjerde E."/>
        </authorList>
    </citation>
    <scope>NUCLEOTIDE SEQUENCE [LARGE SCALE GENOMIC DNA]</scope>
    <source>
        <strain evidence="11">06/09/139</strain>
    </source>
</reference>
<feature type="domain" description="Thiol:disulfide interchange protein DsbD N-terminal" evidence="9">
    <location>
        <begin position="61"/>
        <end position="166"/>
    </location>
</feature>
<dbReference type="GO" id="GO:0017004">
    <property type="term" value="P:cytochrome complex assembly"/>
    <property type="evidence" value="ECO:0007669"/>
    <property type="project" value="UniProtKB-KW"/>
</dbReference>
<dbReference type="HOGENOM" id="CLU_014657_1_1_6"/>
<comment type="subcellular location">
    <subcellularLocation>
        <location evidence="1">Membrane</location>
        <topology evidence="1">Multi-pass membrane protein</topology>
    </subcellularLocation>
</comment>
<feature type="transmembrane region" description="Helical" evidence="6">
    <location>
        <begin position="348"/>
        <end position="380"/>
    </location>
</feature>
<dbReference type="GO" id="GO:0016020">
    <property type="term" value="C:membrane"/>
    <property type="evidence" value="ECO:0007669"/>
    <property type="project" value="UniProtKB-SubCell"/>
</dbReference>
<keyword evidence="2 6" id="KW-0812">Transmembrane</keyword>
<keyword evidence="5 6" id="KW-0472">Membrane</keyword>
<dbReference type="PANTHER" id="PTHR32234:SF3">
    <property type="entry name" value="SUPPRESSION OF COPPER SENSITIVITY PROTEIN"/>
    <property type="match status" value="1"/>
</dbReference>
<gene>
    <name evidence="10" type="ORF">AWOD_II_0333</name>
</gene>
<dbReference type="KEGG" id="awd:AWOD_II_0333"/>
<feature type="transmembrane region" description="Helical" evidence="6">
    <location>
        <begin position="496"/>
        <end position="517"/>
    </location>
</feature>
<keyword evidence="11" id="KW-1185">Reference proteome</keyword>
<evidence type="ECO:0000259" key="8">
    <source>
        <dbReference type="Pfam" id="PF02683"/>
    </source>
</evidence>
<organism evidence="10 11">
    <name type="scientific">Aliivibrio wodanis</name>
    <dbReference type="NCBI Taxonomy" id="80852"/>
    <lineage>
        <taxon>Bacteria</taxon>
        <taxon>Pseudomonadati</taxon>
        <taxon>Pseudomonadota</taxon>
        <taxon>Gammaproteobacteria</taxon>
        <taxon>Vibrionales</taxon>
        <taxon>Vibrionaceae</taxon>
        <taxon>Aliivibrio</taxon>
    </lineage>
</organism>
<dbReference type="InterPro" id="IPR035671">
    <property type="entry name" value="DsbD_gamma"/>
</dbReference>
<sequence length="702" mass="77127">MFKIQQFKIVSALRLAILLTSTLLLSAFSVSAQPITTGWLTHPDHPPAQVRFMLTGEVDEENNQARGLLEVKLDGEWKTYWRSPGEGGVSPVLDWSKSTNLSKVDWYWPTPAYYEQSGLMTLGYKHDVIFPMELTVDDITKPISFLGKLTLPTCTNICVLTEYDLELPPINLTDIKTNADAQHLYQQGFSNVPTVSDSITIVAAYFDKVSQQLHLKLRQDAGWNKPQILIDGSEITDDYFSQPSIDINGNDVTATYKVTNWLGETDLVGKPISITVSDALFSHELKAVIDDKPFAQTASTSLLTMIGFALLGGLILNIMPCVLPVLGMKLNSMVASSQASKRSIRLQFFASAAGILTSFWLLAAGLLILKFTGSAIGWGIQFQSPIFIGFMVTITALFTANLFGVFEIQLPSRFSTSLANKGNDSTIGHFVQGMFATLLATPCSAPFLGTAVAFALGASTVEMLMIFTFLGLGMALPWLVFSLFPRLVSFMPKPGIWMNKVKLIFGLMMLITTLWLLSLLTPFIGGLSATILGLLLSIYLLYQIGKTQGKNTVIAIIAIIVFASSTALIVGSMTTKHWATPIKDNLAWQPLNEHAIDEYVKQGKTVFIDVTADWCITCKANKIGVILQDPVYSVLQQDNVITMKGDWTHPSDKITNYLKNHQRFGVPLNVVYGPNAPQGLSLPVLLRSEDIIQAIEYAGRTP</sequence>
<evidence type="ECO:0000256" key="6">
    <source>
        <dbReference type="SAM" id="Phobius"/>
    </source>
</evidence>
<dbReference type="Pfam" id="PF11412">
    <property type="entry name" value="DsbD_N"/>
    <property type="match status" value="1"/>
</dbReference>
<evidence type="ECO:0000313" key="10">
    <source>
        <dbReference type="EMBL" id="CED56981.1"/>
    </source>
</evidence>
<feature type="transmembrane region" description="Helical" evidence="6">
    <location>
        <begin position="554"/>
        <end position="573"/>
    </location>
</feature>
<keyword evidence="7" id="KW-0732">Signal</keyword>
<dbReference type="InterPro" id="IPR036249">
    <property type="entry name" value="Thioredoxin-like_sf"/>
</dbReference>
<feature type="chain" id="PRO_5001857358" evidence="7">
    <location>
        <begin position="33"/>
        <end position="702"/>
    </location>
</feature>
<feature type="transmembrane region" description="Helical" evidence="6">
    <location>
        <begin position="386"/>
        <end position="406"/>
    </location>
</feature>
<dbReference type="Gene3D" id="3.40.30.10">
    <property type="entry name" value="Glutaredoxin"/>
    <property type="match status" value="1"/>
</dbReference>
<dbReference type="PANTHER" id="PTHR32234">
    <property type="entry name" value="THIOL:DISULFIDE INTERCHANGE PROTEIN DSBD"/>
    <property type="match status" value="1"/>
</dbReference>
<accession>A0A090I6A0</accession>
<protein>
    <submittedName>
        <fullName evidence="10">Putative suppressor for copper-sensitivity B</fullName>
    </submittedName>
</protein>
<evidence type="ECO:0000313" key="11">
    <source>
        <dbReference type="Proteomes" id="UP000032427"/>
    </source>
</evidence>
<evidence type="ECO:0000256" key="1">
    <source>
        <dbReference type="ARBA" id="ARBA00004141"/>
    </source>
</evidence>
<dbReference type="GeneID" id="28542581"/>
<dbReference type="Pfam" id="PF13899">
    <property type="entry name" value="Thioredoxin_7"/>
    <property type="match status" value="1"/>
</dbReference>
<dbReference type="AlphaFoldDB" id="A0A090I6A0"/>
<evidence type="ECO:0000256" key="2">
    <source>
        <dbReference type="ARBA" id="ARBA00022692"/>
    </source>
</evidence>
<proteinExistence type="predicted"/>
<dbReference type="GO" id="GO:0015035">
    <property type="term" value="F:protein-disulfide reductase activity"/>
    <property type="evidence" value="ECO:0007669"/>
    <property type="project" value="TreeGrafter"/>
</dbReference>
<dbReference type="PATRIC" id="fig|80852.17.peg.3089"/>
<dbReference type="GO" id="GO:0045454">
    <property type="term" value="P:cell redox homeostasis"/>
    <property type="evidence" value="ECO:0007669"/>
    <property type="project" value="TreeGrafter"/>
</dbReference>
<feature type="transmembrane region" description="Helical" evidence="6">
    <location>
        <begin position="302"/>
        <end position="327"/>
    </location>
</feature>
<dbReference type="OrthoDB" id="9811036at2"/>
<dbReference type="InterPro" id="IPR028250">
    <property type="entry name" value="DsbDN"/>
</dbReference>
<feature type="transmembrane region" description="Helical" evidence="6">
    <location>
        <begin position="463"/>
        <end position="484"/>
    </location>
</feature>
<feature type="signal peptide" evidence="7">
    <location>
        <begin position="1"/>
        <end position="32"/>
    </location>
</feature>
<evidence type="ECO:0000256" key="4">
    <source>
        <dbReference type="ARBA" id="ARBA00022989"/>
    </source>
</evidence>
<dbReference type="STRING" id="80852.AWOD_II_0333"/>
<keyword evidence="3" id="KW-0201">Cytochrome c-type biogenesis</keyword>
<name>A0A090I6A0_9GAMM</name>
<dbReference type="Pfam" id="PF02683">
    <property type="entry name" value="DsbD_TM"/>
    <property type="match status" value="1"/>
</dbReference>
<dbReference type="EMBL" id="LN554847">
    <property type="protein sequence ID" value="CED56981.1"/>
    <property type="molecule type" value="Genomic_DNA"/>
</dbReference>
<dbReference type="SUPFAM" id="SSF52833">
    <property type="entry name" value="Thioredoxin-like"/>
    <property type="match status" value="1"/>
</dbReference>
<feature type="domain" description="Cytochrome C biogenesis protein transmembrane" evidence="8">
    <location>
        <begin position="304"/>
        <end position="518"/>
    </location>
</feature>
<feature type="transmembrane region" description="Helical" evidence="6">
    <location>
        <begin position="523"/>
        <end position="542"/>
    </location>
</feature>